<feature type="compositionally biased region" description="Basic residues" evidence="1">
    <location>
        <begin position="1"/>
        <end position="10"/>
    </location>
</feature>
<gene>
    <name evidence="2" type="ORF">VFPBJ_02082</name>
</gene>
<sequence>MYANMKRRPLHSCTVSDFSSPSHSQFNVCSYPSARRLYPKWRGDRPIISPVFTRDSSSQMIRIRRKKTTVGYTNGESSILFG</sequence>
<evidence type="ECO:0000256" key="1">
    <source>
        <dbReference type="SAM" id="MobiDB-lite"/>
    </source>
</evidence>
<name>A0A179HEN8_PURLI</name>
<accession>A0A179HEN8</accession>
<evidence type="ECO:0000313" key="3">
    <source>
        <dbReference type="Proteomes" id="UP000078240"/>
    </source>
</evidence>
<organism evidence="2 3">
    <name type="scientific">Purpureocillium lilacinum</name>
    <name type="common">Paecilomyces lilacinus</name>
    <dbReference type="NCBI Taxonomy" id="33203"/>
    <lineage>
        <taxon>Eukaryota</taxon>
        <taxon>Fungi</taxon>
        <taxon>Dikarya</taxon>
        <taxon>Ascomycota</taxon>
        <taxon>Pezizomycotina</taxon>
        <taxon>Sordariomycetes</taxon>
        <taxon>Hypocreomycetidae</taxon>
        <taxon>Hypocreales</taxon>
        <taxon>Ophiocordycipitaceae</taxon>
        <taxon>Purpureocillium</taxon>
    </lineage>
</organism>
<dbReference type="Proteomes" id="UP000078240">
    <property type="component" value="Unassembled WGS sequence"/>
</dbReference>
<evidence type="ECO:0000313" key="2">
    <source>
        <dbReference type="EMBL" id="OAQ88041.1"/>
    </source>
</evidence>
<dbReference type="EMBL" id="LSBH01000001">
    <property type="protein sequence ID" value="OAQ88041.1"/>
    <property type="molecule type" value="Genomic_DNA"/>
</dbReference>
<dbReference type="AlphaFoldDB" id="A0A179HEN8"/>
<reference evidence="2 3" key="1">
    <citation type="submission" date="2016-01" db="EMBL/GenBank/DDBJ databases">
        <title>Biosynthesis of antibiotic leucinostatins and their inhibition on Phytophthora in bio-control Purpureocillium lilacinum.</title>
        <authorList>
            <person name="Wang G."/>
            <person name="Liu Z."/>
            <person name="Lin R."/>
            <person name="Li E."/>
            <person name="Mao Z."/>
            <person name="Ling J."/>
            <person name="Yin W."/>
            <person name="Xie B."/>
        </authorList>
    </citation>
    <scope>NUCLEOTIDE SEQUENCE [LARGE SCALE GENOMIC DNA]</scope>
    <source>
        <strain evidence="2">PLBJ-1</strain>
    </source>
</reference>
<feature type="region of interest" description="Disordered" evidence="1">
    <location>
        <begin position="1"/>
        <end position="24"/>
    </location>
</feature>
<protein>
    <submittedName>
        <fullName evidence="2">Uncharacterized protein</fullName>
    </submittedName>
</protein>
<comment type="caution">
    <text evidence="2">The sequence shown here is derived from an EMBL/GenBank/DDBJ whole genome shotgun (WGS) entry which is preliminary data.</text>
</comment>
<proteinExistence type="predicted"/>
<feature type="compositionally biased region" description="Polar residues" evidence="1">
    <location>
        <begin position="13"/>
        <end position="24"/>
    </location>
</feature>